<keyword evidence="9" id="KW-0770">Synapse</keyword>
<feature type="region of interest" description="Disordered" evidence="21">
    <location>
        <begin position="672"/>
        <end position="699"/>
    </location>
</feature>
<keyword evidence="7" id="KW-0732">Signal</keyword>
<evidence type="ECO:0000313" key="25">
    <source>
        <dbReference type="Proteomes" id="UP000092460"/>
    </source>
</evidence>
<feature type="region of interest" description="Disordered" evidence="21">
    <location>
        <begin position="614"/>
        <end position="658"/>
    </location>
</feature>
<keyword evidence="13" id="KW-0325">Glycoprotein</keyword>
<organism evidence="24 25">
    <name type="scientific">Glossina palpalis gambiensis</name>
    <dbReference type="NCBI Taxonomy" id="67801"/>
    <lineage>
        <taxon>Eukaryota</taxon>
        <taxon>Metazoa</taxon>
        <taxon>Ecdysozoa</taxon>
        <taxon>Arthropoda</taxon>
        <taxon>Hexapoda</taxon>
        <taxon>Insecta</taxon>
        <taxon>Pterygota</taxon>
        <taxon>Neoptera</taxon>
        <taxon>Endopterygota</taxon>
        <taxon>Diptera</taxon>
        <taxon>Brachycera</taxon>
        <taxon>Muscomorpha</taxon>
        <taxon>Hippoboscoidea</taxon>
        <taxon>Glossinidae</taxon>
        <taxon>Glossina</taxon>
    </lineage>
</organism>
<keyword evidence="15" id="KW-0628">Postsynaptic cell membrane</keyword>
<evidence type="ECO:0000259" key="23">
    <source>
        <dbReference type="PROSITE" id="PS51336"/>
    </source>
</evidence>
<dbReference type="Gene3D" id="3.40.190.10">
    <property type="entry name" value="Periplasmic binding protein-like II"/>
    <property type="match status" value="3"/>
</dbReference>
<dbReference type="EMBL" id="JXJN01017657">
    <property type="status" value="NOT_ANNOTATED_CDS"/>
    <property type="molecule type" value="Genomic_DNA"/>
</dbReference>
<keyword evidence="4" id="KW-1003">Cell membrane</keyword>
<feature type="transmembrane region" description="Helical" evidence="22">
    <location>
        <begin position="1081"/>
        <end position="1102"/>
    </location>
</feature>
<keyword evidence="8 22" id="KW-1133">Transmembrane helix</keyword>
<dbReference type="SUPFAM" id="SSF53822">
    <property type="entry name" value="Periplasmic binding protein-like I"/>
    <property type="match status" value="1"/>
</dbReference>
<accession>A0A1B0BNX7</accession>
<dbReference type="InterPro" id="IPR015683">
    <property type="entry name" value="Ionotropic_Glu_rcpt"/>
</dbReference>
<dbReference type="Pfam" id="PF00060">
    <property type="entry name" value="Lig_chan"/>
    <property type="match status" value="4"/>
</dbReference>
<evidence type="ECO:0000256" key="11">
    <source>
        <dbReference type="ARBA" id="ARBA00023136"/>
    </source>
</evidence>
<evidence type="ECO:0000256" key="1">
    <source>
        <dbReference type="ARBA" id="ARBA00004430"/>
    </source>
</evidence>
<evidence type="ECO:0000256" key="18">
    <source>
        <dbReference type="ARBA" id="ARBA00023303"/>
    </source>
</evidence>
<keyword evidence="18" id="KW-0407">Ion channel</keyword>
<dbReference type="Gene3D" id="2.30.29.170">
    <property type="match status" value="1"/>
</dbReference>
<dbReference type="InterPro" id="IPR037993">
    <property type="entry name" value="NDPk7B"/>
</dbReference>
<evidence type="ECO:0000256" key="5">
    <source>
        <dbReference type="ARBA" id="ARBA00022490"/>
    </source>
</evidence>
<evidence type="ECO:0000256" key="13">
    <source>
        <dbReference type="ARBA" id="ARBA00023180"/>
    </source>
</evidence>
<evidence type="ECO:0000256" key="10">
    <source>
        <dbReference type="ARBA" id="ARBA00023065"/>
    </source>
</evidence>
<dbReference type="SMART" id="SM00562">
    <property type="entry name" value="NDK"/>
    <property type="match status" value="1"/>
</dbReference>
<reference evidence="24" key="2">
    <citation type="submission" date="2020-05" db="UniProtKB">
        <authorList>
            <consortium name="EnsemblMetazoa"/>
        </authorList>
    </citation>
    <scope>IDENTIFICATION</scope>
    <source>
        <strain evidence="24">IAEA</strain>
    </source>
</reference>
<feature type="region of interest" description="Disordered" evidence="21">
    <location>
        <begin position="1278"/>
        <end position="1305"/>
    </location>
</feature>
<dbReference type="FunFam" id="3.40.190.10:FF:000167">
    <property type="entry name" value="Eye-enriched kainate receptor, isoform B"/>
    <property type="match status" value="2"/>
</dbReference>
<dbReference type="Pfam" id="PF00334">
    <property type="entry name" value="NDK"/>
    <property type="match status" value="2"/>
</dbReference>
<evidence type="ECO:0000256" key="21">
    <source>
        <dbReference type="SAM" id="MobiDB-lite"/>
    </source>
</evidence>
<feature type="transmembrane region" description="Helical" evidence="22">
    <location>
        <begin position="740"/>
        <end position="762"/>
    </location>
</feature>
<dbReference type="SMART" id="SM00676">
    <property type="entry name" value="DM10"/>
    <property type="match status" value="1"/>
</dbReference>
<dbReference type="PANTHER" id="PTHR18966">
    <property type="entry name" value="IONOTROPIC GLUTAMATE RECEPTOR"/>
    <property type="match status" value="1"/>
</dbReference>
<dbReference type="FunFam" id="1.10.287.70:FF:000010">
    <property type="entry name" value="Putative glutamate receptor ionotropic kainate 1"/>
    <property type="match status" value="2"/>
</dbReference>
<dbReference type="CDD" id="cd06382">
    <property type="entry name" value="PBP1_iGluR_Kainate"/>
    <property type="match status" value="1"/>
</dbReference>
<dbReference type="InterPro" id="IPR001828">
    <property type="entry name" value="ANF_lig-bd_rcpt"/>
</dbReference>
<evidence type="ECO:0000256" key="6">
    <source>
        <dbReference type="ARBA" id="ARBA00022692"/>
    </source>
</evidence>
<dbReference type="EMBL" id="JXJN01017659">
    <property type="status" value="NOT_ANNOTATED_CDS"/>
    <property type="molecule type" value="Genomic_DNA"/>
</dbReference>
<evidence type="ECO:0000256" key="8">
    <source>
        <dbReference type="ARBA" id="ARBA00022989"/>
    </source>
</evidence>
<dbReference type="InterPro" id="IPR036850">
    <property type="entry name" value="NDK-like_dom_sf"/>
</dbReference>
<dbReference type="Gene3D" id="1.10.287.70">
    <property type="match status" value="4"/>
</dbReference>
<dbReference type="InterPro" id="IPR001320">
    <property type="entry name" value="Iontro_rcpt_C"/>
</dbReference>
<dbReference type="Pfam" id="PF01094">
    <property type="entry name" value="ANF_receptor"/>
    <property type="match status" value="2"/>
</dbReference>
<feature type="transmembrane region" description="Helical" evidence="22">
    <location>
        <begin position="1167"/>
        <end position="1186"/>
    </location>
</feature>
<keyword evidence="11 22" id="KW-0472">Membrane</keyword>
<dbReference type="Gene3D" id="3.30.70.141">
    <property type="entry name" value="Nucleoside diphosphate kinase-like domain"/>
    <property type="match status" value="2"/>
</dbReference>
<feature type="compositionally biased region" description="Basic and acidic residues" evidence="21">
    <location>
        <begin position="1242"/>
        <end position="1256"/>
    </location>
</feature>
<dbReference type="EnsemblMetazoa" id="GPPI035944-RA">
    <property type="protein sequence ID" value="GPPI035944-PA"/>
    <property type="gene ID" value="GPPI035944"/>
</dbReference>
<dbReference type="SUPFAM" id="SSF53850">
    <property type="entry name" value="Periplasmic binding protein-like II"/>
    <property type="match status" value="2"/>
</dbReference>
<dbReference type="GO" id="GO:0005930">
    <property type="term" value="C:axoneme"/>
    <property type="evidence" value="ECO:0007669"/>
    <property type="project" value="UniProtKB-SubCell"/>
</dbReference>
<dbReference type="SUPFAM" id="SSF54919">
    <property type="entry name" value="Nucleoside diphosphate kinase, NDK"/>
    <property type="match status" value="2"/>
</dbReference>
<feature type="domain" description="DM10" evidence="23">
    <location>
        <begin position="1633"/>
        <end position="1721"/>
    </location>
</feature>
<dbReference type="FunFam" id="3.30.70.141:FF:000004">
    <property type="entry name" value="Nucleoside diphosphate kinase 7"/>
    <property type="match status" value="1"/>
</dbReference>
<dbReference type="CDD" id="cd04412">
    <property type="entry name" value="NDPk7B"/>
    <property type="match status" value="1"/>
</dbReference>
<dbReference type="InterPro" id="IPR019594">
    <property type="entry name" value="Glu/Gly-bd"/>
</dbReference>
<evidence type="ECO:0000256" key="19">
    <source>
        <dbReference type="ARBA" id="ARBA00034104"/>
    </source>
</evidence>
<evidence type="ECO:0000313" key="24">
    <source>
        <dbReference type="EnsemblMetazoa" id="GPPI035944-PA"/>
    </source>
</evidence>
<evidence type="ECO:0000256" key="7">
    <source>
        <dbReference type="ARBA" id="ARBA00022729"/>
    </source>
</evidence>
<evidence type="ECO:0000256" key="9">
    <source>
        <dbReference type="ARBA" id="ARBA00023018"/>
    </source>
</evidence>
<dbReference type="VEuPathDB" id="VectorBase:GPPI035944"/>
<feature type="transmembrane region" description="Helical" evidence="22">
    <location>
        <begin position="926"/>
        <end position="950"/>
    </location>
</feature>
<dbReference type="PROSITE" id="PS51374">
    <property type="entry name" value="NDPK_LIKE"/>
    <property type="match status" value="2"/>
</dbReference>
<feature type="compositionally biased region" description="Basic and acidic residues" evidence="21">
    <location>
        <begin position="636"/>
        <end position="650"/>
    </location>
</feature>
<name>A0A1B0BNX7_9MUSC</name>
<feature type="transmembrane region" description="Helical" evidence="22">
    <location>
        <begin position="475"/>
        <end position="496"/>
    </location>
</feature>
<feature type="compositionally biased region" description="Polar residues" evidence="21">
    <location>
        <begin position="621"/>
        <end position="635"/>
    </location>
</feature>
<keyword evidence="25" id="KW-1185">Reference proteome</keyword>
<evidence type="ECO:0000256" key="15">
    <source>
        <dbReference type="ARBA" id="ARBA00023257"/>
    </source>
</evidence>
<evidence type="ECO:0000256" key="14">
    <source>
        <dbReference type="ARBA" id="ARBA00023212"/>
    </source>
</evidence>
<keyword evidence="16" id="KW-0966">Cell projection</keyword>
<feature type="transmembrane region" description="Helical" evidence="22">
    <location>
        <begin position="561"/>
        <end position="580"/>
    </location>
</feature>
<dbReference type="InterPro" id="IPR006602">
    <property type="entry name" value="DM10_dom"/>
</dbReference>
<dbReference type="Pfam" id="PF10613">
    <property type="entry name" value="Lig_chan-Glu_bd"/>
    <property type="match status" value="1"/>
</dbReference>
<comment type="similarity">
    <text evidence="2">Belongs to the glutamate-gated ion channel (TC 1.A.10.1) family.</text>
</comment>
<evidence type="ECO:0000256" key="17">
    <source>
        <dbReference type="ARBA" id="ARBA00023286"/>
    </source>
</evidence>
<dbReference type="GO" id="GO:0015276">
    <property type="term" value="F:ligand-gated monoatomic ion channel activity"/>
    <property type="evidence" value="ECO:0007669"/>
    <property type="project" value="InterPro"/>
</dbReference>
<evidence type="ECO:0000256" key="16">
    <source>
        <dbReference type="ARBA" id="ARBA00023273"/>
    </source>
</evidence>
<dbReference type="PROSITE" id="PS51336">
    <property type="entry name" value="DM10"/>
    <property type="match status" value="1"/>
</dbReference>
<evidence type="ECO:0000256" key="2">
    <source>
        <dbReference type="ARBA" id="ARBA00008685"/>
    </source>
</evidence>
<dbReference type="FunFam" id="3.40.190.10:FF:000060">
    <property type="entry name" value="Glutamate receptor ionotropic, kainate 1"/>
    <property type="match status" value="2"/>
</dbReference>
<keyword evidence="3" id="KW-0813">Transport</keyword>
<dbReference type="FunFam" id="1.10.287.70:FF:000134">
    <property type="entry name" value="Glutamate receptor, ionotropic kainate"/>
    <property type="match status" value="2"/>
</dbReference>
<dbReference type="SMART" id="SM00079">
    <property type="entry name" value="PBPe"/>
    <property type="match status" value="2"/>
</dbReference>
<feature type="compositionally biased region" description="Polar residues" evidence="21">
    <location>
        <begin position="1227"/>
        <end position="1241"/>
    </location>
</feature>
<evidence type="ECO:0000256" key="12">
    <source>
        <dbReference type="ARBA" id="ARBA00023170"/>
    </source>
</evidence>
<keyword evidence="14" id="KW-0206">Cytoskeleton</keyword>
<evidence type="ECO:0000256" key="4">
    <source>
        <dbReference type="ARBA" id="ARBA00022475"/>
    </source>
</evidence>
<dbReference type="Proteomes" id="UP000092460">
    <property type="component" value="Unassembled WGS sequence"/>
</dbReference>
<evidence type="ECO:0000256" key="20">
    <source>
        <dbReference type="PROSITE-ProRule" id="PRU00706"/>
    </source>
</evidence>
<feature type="region of interest" description="Disordered" evidence="21">
    <location>
        <begin position="1220"/>
        <end position="1264"/>
    </location>
</feature>
<dbReference type="Pfam" id="PF06565">
    <property type="entry name" value="DM10_dom"/>
    <property type="match status" value="1"/>
</dbReference>
<dbReference type="STRING" id="67801.A0A1B0BNX7"/>
<reference evidence="25" key="1">
    <citation type="submission" date="2015-01" db="EMBL/GenBank/DDBJ databases">
        <authorList>
            <person name="Aksoy S."/>
            <person name="Warren W."/>
            <person name="Wilson R.K."/>
        </authorList>
    </citation>
    <scope>NUCLEOTIDE SEQUENCE [LARGE SCALE GENOMIC DNA]</scope>
    <source>
        <strain evidence="25">IAEA</strain>
    </source>
</reference>
<keyword evidence="5" id="KW-0963">Cytoplasm</keyword>
<comment type="similarity">
    <text evidence="20">Belongs to the NDK family.</text>
</comment>
<protein>
    <recommendedName>
        <fullName evidence="23">DM10 domain-containing protein</fullName>
    </recommendedName>
</protein>
<proteinExistence type="inferred from homology"/>
<sequence length="2007" mass="229036">MTGQQRIHHCGQAYVSNDLQRGTATPRDFTRDPLQKSKFIFLQRTIVCFRIGDVIALPPIIQLGAIFTEDQRSSNIESAFKYAVYRINKDKNILPDTQLVYDIKYAPRDDTFRTTKQVCRQLEHGVQVLFGPTDPLLAGHIQSICESFDLPHIETRIDLDTTIKEFSINLYPSQYHLNLAYRDLMVYLNWTKVAVIYEEDYGLFKQQDLMYTTADLRTEMYIRQASPDTYRQILRAIRQKEIYKIIDLETFDLEDFKYNSVNITAFRLVDVQSQLYTDIVEQMQKFPHSGLNIVEGHPYIQTQPALMFDAVYAFAAGLTAFDGSHTLKVTNLSCELEEPWDDGLSLYNYINTATLNGLTGKIDFVEGRRKAFKVDLLKLKHERIQKVGFWTDSIGVNITDPSAFYDTNVANITLVVMTRQRADLAVASMTINYARESVIDFTKPFMNLGIGILFKVPTSQPTRLFSFMNPLAMEIWLYVLAAYILVSFALFVMARFSPYEWSIPYSCQKDSDIVENQFSISNSFWFITGTFLRQSSGLNPKRSDRAQTRFFSFMNPLAVEIWIYIAFAYVLVSLTIWIVARLSPIEWVPENSDVCDHEDYGDGTSPEELIELQERPKRGPQINSNQVNSENLNSNQDEKNDDEKDDDKNPKQSTQLNDGHATWFSRKPFRHVTEEDVEQQQQQQQHHHHHSDSECGETELESIKNDFTLKNSFWFAIGALMQQGSDLYPRATSTRIVGGIWWFFTLIIISSYTANLAAFLTVERMITPIESASDLAEQTDISYGTLEGGSTMTFFRDSKIGIYQKMWRYMENRKSAVFVRTYEEGIKRVMEGDYAFLMESTMLDYAVQRDCNLTQIGGLLDSKGYGIATPKGSPWRDPMSLAILELQEKGIIQMLYDKWWKNTGDVCNRDDKSKESKANALGVENIGGVFVVLLCGLALAVVVAILEFCYNSKKTVQTENQSLCSEMAEELRFAMHCHTSKQRPSMKHNCAKCMPASTYVPQGPTTSASVTSGLAANKTQLNMANRYARRLSFIAEWYQEEAAIIRTFTICYYVADNALEVVPTSQPTRLFSFMNPLAMEIWLYVLAAYILVSFALFVMARFSPYEWSIPYSCQKDSDIVENQFSISNSFWFITGTFLRQSSGLNPKRSDRAQTRFFSFMNPLAVEIWIYIAFAYVLVSLTIWIVARLSPIEWVPENSDVCDHEDYGDGTSPEELIELQERPKRGPQINSNQVNSENLNSNQDEKNDDEKDDDKNPKQSTQLNDGHATWFSRKPFRHVTEEDVEQQQQQQQHHHHHSDSECGETELESIKNDFTLKNSFWFAIGALMQQGSDLYPRATSTRIVGGIWWFFTLIIISSYTANLAAFLTVERMITPIESASDLAEQTDISYGTLEGGSTMTFFRDSKIGIYQKMWRYMENRKSAVFVRTYEEGIKRVMEGDYAFLMESTMLDYAVQRDCNLTQIGGLLDSKGYGIATPKGSPWRDPMSLAILELQEKGIIQMLYDKWWKNTGDVCNRDDKSKESKANALGVENIGGVFVVLLCGLALAVVVAILEFCYNSKKTVQTENQSLCSEMAEELRFAMHCHTSKQRPSMKHNCAKCMPASTYVPQGPTTSASVTSGLAANKTQLNMANRYARRLSFIAEWYQEEAAIIRTFTICYYVADNALEVFDQRTKKTFLRRTKMPELSERDFFVGSKINIFGRQFDIVDYGDEITKNTLAKFRKKTFILLKNSILPHLGTVLRALIESNFSISKARMVQFTAEQVKDFLAEKSKGDVQTSVLMNQLLSGPSIGFELIADNAVEKIKYCQGQSKECMNEDMPSALRGLFEREDVRNGIYCSQTDEDALRDCNFFFDGKSSLQITVKLKNSTLAVIKPHAIKEGNLGKIISEITSNGFKITALRIHLLERVNCEEFYEVYRGIVPEYIPMVAQLASGVCMALEIMCADPNKNSYEEFRNFCGPTDPEIAKLLRPHTLRAKYGSSKTLNAVHCTDLPDDTVLELQYLFKILD</sequence>
<keyword evidence="10" id="KW-0406">Ion transport</keyword>
<dbReference type="InterPro" id="IPR034907">
    <property type="entry name" value="NDK-like_dom"/>
</dbReference>
<keyword evidence="12" id="KW-0675">Receptor</keyword>
<dbReference type="GO" id="GO:0045211">
    <property type="term" value="C:postsynaptic membrane"/>
    <property type="evidence" value="ECO:0007669"/>
    <property type="project" value="UniProtKB-SubCell"/>
</dbReference>
<feature type="transmembrane region" description="Helical" evidence="22">
    <location>
        <begin position="1346"/>
        <end position="1368"/>
    </location>
</feature>
<keyword evidence="6 22" id="KW-0812">Transmembrane</keyword>
<dbReference type="Gene3D" id="3.40.50.2300">
    <property type="match status" value="2"/>
</dbReference>
<comment type="subcellular location">
    <subcellularLocation>
        <location evidence="1">Cytoplasm</location>
        <location evidence="1">Cytoskeleton</location>
        <location evidence="1">Cilium axoneme</location>
    </subcellularLocation>
    <subcellularLocation>
        <location evidence="19">Postsynaptic cell membrane</location>
        <topology evidence="19">Multi-pass membrane protein</topology>
    </subcellularLocation>
</comment>
<dbReference type="EMBL" id="JXJN01017658">
    <property type="status" value="NOT_ANNOTATED_CDS"/>
    <property type="molecule type" value="Genomic_DNA"/>
</dbReference>
<evidence type="ECO:0000256" key="3">
    <source>
        <dbReference type="ARBA" id="ARBA00022448"/>
    </source>
</evidence>
<keyword evidence="17" id="KW-1071">Ligand-gated ion channel</keyword>
<comment type="caution">
    <text evidence="20">Lacks conserved residue(s) required for the propagation of feature annotation.</text>
</comment>
<dbReference type="InterPro" id="IPR028082">
    <property type="entry name" value="Peripla_BP_I"/>
</dbReference>
<evidence type="ECO:0000256" key="22">
    <source>
        <dbReference type="SAM" id="Phobius"/>
    </source>
</evidence>